<dbReference type="EMBL" id="CAJFCV020000006">
    <property type="protein sequence ID" value="CAG9128807.1"/>
    <property type="molecule type" value="Genomic_DNA"/>
</dbReference>
<keyword evidence="2" id="KW-0732">Signal</keyword>
<dbReference type="EMBL" id="CAJFDI010000006">
    <property type="protein sequence ID" value="CAD5233551.1"/>
    <property type="molecule type" value="Genomic_DNA"/>
</dbReference>
<dbReference type="PROSITE" id="PS50015">
    <property type="entry name" value="SAP_B"/>
    <property type="match status" value="1"/>
</dbReference>
<name>A0A1I7RJD5_BURXY</name>
<evidence type="ECO:0000313" key="5">
    <source>
        <dbReference type="Proteomes" id="UP000095284"/>
    </source>
</evidence>
<accession>A0A1I7RJD5</accession>
<dbReference type="SMR" id="A0A1I7RJD5"/>
<evidence type="ECO:0000256" key="1">
    <source>
        <dbReference type="ARBA" id="ARBA00023157"/>
    </source>
</evidence>
<evidence type="ECO:0000313" key="7">
    <source>
        <dbReference type="WBParaSite" id="BXY_0081700.1"/>
    </source>
</evidence>
<feature type="domain" description="Saposin B-type" evidence="3">
    <location>
        <begin position="84"/>
        <end position="168"/>
    </location>
</feature>
<dbReference type="OrthoDB" id="5860211at2759"/>
<dbReference type="AlphaFoldDB" id="A0A1I7RJD5"/>
<reference evidence="4" key="2">
    <citation type="submission" date="2020-09" db="EMBL/GenBank/DDBJ databases">
        <authorList>
            <person name="Kikuchi T."/>
        </authorList>
    </citation>
    <scope>NUCLEOTIDE SEQUENCE</scope>
    <source>
        <strain evidence="4">Ka4C1</strain>
    </source>
</reference>
<protein>
    <submittedName>
        <fullName evidence="4">(pine wood nematode) hypothetical protein</fullName>
    </submittedName>
    <submittedName>
        <fullName evidence="7">Saposin B-type domain-containing protein</fullName>
    </submittedName>
</protein>
<dbReference type="Gene3D" id="1.10.225.10">
    <property type="entry name" value="Saposin-like"/>
    <property type="match status" value="1"/>
</dbReference>
<proteinExistence type="predicted"/>
<keyword evidence="6" id="KW-1185">Reference proteome</keyword>
<feature type="chain" id="PRO_5035399417" evidence="2">
    <location>
        <begin position="21"/>
        <end position="168"/>
    </location>
</feature>
<keyword evidence="1" id="KW-1015">Disulfide bond</keyword>
<evidence type="ECO:0000256" key="2">
    <source>
        <dbReference type="SAM" id="SignalP"/>
    </source>
</evidence>
<dbReference type="WBParaSite" id="BXY_0081700.1">
    <property type="protein sequence ID" value="BXY_0081700.1"/>
    <property type="gene ID" value="BXY_0081700"/>
</dbReference>
<dbReference type="Proteomes" id="UP000659654">
    <property type="component" value="Unassembled WGS sequence"/>
</dbReference>
<sequence>MLKFSVIVLLLLVVATNGKALENETKRSVHLVLGNEKEELPLSPINRPQDEFETLELSFQGLEDLTIDFKLVGDDVLEMRWNWKRILCRPCKSIFNVLKRELKDGAGLTKEALKNAINNQCKKHLGRLVGKVCSKLGGKGIDALYDLIVKEDKRIDPQRCCKKVGLCK</sequence>
<dbReference type="SUPFAM" id="SSF47862">
    <property type="entry name" value="Saposin"/>
    <property type="match status" value="1"/>
</dbReference>
<evidence type="ECO:0000313" key="4">
    <source>
        <dbReference type="EMBL" id="CAD5233551.1"/>
    </source>
</evidence>
<organism evidence="5 7">
    <name type="scientific">Bursaphelenchus xylophilus</name>
    <name type="common">Pinewood nematode worm</name>
    <name type="synonym">Aphelenchoides xylophilus</name>
    <dbReference type="NCBI Taxonomy" id="6326"/>
    <lineage>
        <taxon>Eukaryota</taxon>
        <taxon>Metazoa</taxon>
        <taxon>Ecdysozoa</taxon>
        <taxon>Nematoda</taxon>
        <taxon>Chromadorea</taxon>
        <taxon>Rhabditida</taxon>
        <taxon>Tylenchina</taxon>
        <taxon>Tylenchomorpha</taxon>
        <taxon>Aphelenchoidea</taxon>
        <taxon>Aphelenchoididae</taxon>
        <taxon>Bursaphelenchus</taxon>
    </lineage>
</organism>
<dbReference type="Proteomes" id="UP000095284">
    <property type="component" value="Unplaced"/>
</dbReference>
<gene>
    <name evidence="4" type="ORF">BXYJ_LOCUS13642</name>
</gene>
<dbReference type="InterPro" id="IPR011001">
    <property type="entry name" value="Saposin-like"/>
</dbReference>
<evidence type="ECO:0000259" key="3">
    <source>
        <dbReference type="PROSITE" id="PS50015"/>
    </source>
</evidence>
<dbReference type="Proteomes" id="UP000582659">
    <property type="component" value="Unassembled WGS sequence"/>
</dbReference>
<dbReference type="SMART" id="SM00741">
    <property type="entry name" value="SapB"/>
    <property type="match status" value="1"/>
</dbReference>
<feature type="signal peptide" evidence="2">
    <location>
        <begin position="1"/>
        <end position="20"/>
    </location>
</feature>
<reference evidence="7" key="1">
    <citation type="submission" date="2016-11" db="UniProtKB">
        <authorList>
            <consortium name="WormBaseParasite"/>
        </authorList>
    </citation>
    <scope>IDENTIFICATION</scope>
</reference>
<evidence type="ECO:0000313" key="6">
    <source>
        <dbReference type="Proteomes" id="UP000659654"/>
    </source>
</evidence>
<dbReference type="InterPro" id="IPR008139">
    <property type="entry name" value="SaposinB_dom"/>
</dbReference>